<dbReference type="GO" id="GO:0031267">
    <property type="term" value="F:small GTPase binding"/>
    <property type="evidence" value="ECO:0007669"/>
    <property type="project" value="InterPro"/>
</dbReference>
<dbReference type="InterPro" id="IPR057942">
    <property type="entry name" value="TPR_TNPO3_IPO13_3rd"/>
</dbReference>
<dbReference type="RefSeq" id="XP_040741120.1">
    <property type="nucleotide sequence ID" value="XM_040888365.1"/>
</dbReference>
<organism evidence="3 4">
    <name type="scientific">Linderina pennispora</name>
    <dbReference type="NCBI Taxonomy" id="61395"/>
    <lineage>
        <taxon>Eukaryota</taxon>
        <taxon>Fungi</taxon>
        <taxon>Fungi incertae sedis</taxon>
        <taxon>Zoopagomycota</taxon>
        <taxon>Kickxellomycotina</taxon>
        <taxon>Kickxellomycetes</taxon>
        <taxon>Kickxellales</taxon>
        <taxon>Kickxellaceae</taxon>
        <taxon>Linderina</taxon>
    </lineage>
</organism>
<dbReference type="AlphaFoldDB" id="A0A1Y1W124"/>
<dbReference type="InterPro" id="IPR057941">
    <property type="entry name" value="TPR_TNPO3_IPO13_2nd"/>
</dbReference>
<dbReference type="OrthoDB" id="435593at2759"/>
<dbReference type="Pfam" id="PF24140">
    <property type="entry name" value="TPR_TNPO3_IPO13_3rd"/>
    <property type="match status" value="1"/>
</dbReference>
<dbReference type="GeneID" id="63805013"/>
<dbReference type="SMART" id="SM00913">
    <property type="entry name" value="IBN_N"/>
    <property type="match status" value="1"/>
</dbReference>
<evidence type="ECO:0000256" key="1">
    <source>
        <dbReference type="SAM" id="MobiDB-lite"/>
    </source>
</evidence>
<dbReference type="Pfam" id="PF24139">
    <property type="entry name" value="TPR_TNPO3_IPO13_4th"/>
    <property type="match status" value="1"/>
</dbReference>
<dbReference type="InterPro" id="IPR058537">
    <property type="entry name" value="TPR_TNPO3_IPO13_4th"/>
</dbReference>
<dbReference type="Gene3D" id="1.25.10.10">
    <property type="entry name" value="Leucine-rich Repeat Variant"/>
    <property type="match status" value="1"/>
</dbReference>
<dbReference type="STRING" id="61395.A0A1Y1W124"/>
<reference evidence="3 4" key="1">
    <citation type="submission" date="2016-07" db="EMBL/GenBank/DDBJ databases">
        <title>Pervasive Adenine N6-methylation of Active Genes in Fungi.</title>
        <authorList>
            <consortium name="DOE Joint Genome Institute"/>
            <person name="Mondo S.J."/>
            <person name="Dannebaum R.O."/>
            <person name="Kuo R.C."/>
            <person name="Labutti K."/>
            <person name="Haridas S."/>
            <person name="Kuo A."/>
            <person name="Salamov A."/>
            <person name="Ahrendt S.R."/>
            <person name="Lipzen A."/>
            <person name="Sullivan W."/>
            <person name="Andreopoulos W.B."/>
            <person name="Clum A."/>
            <person name="Lindquist E."/>
            <person name="Daum C."/>
            <person name="Ramamoorthy G.K."/>
            <person name="Gryganskyi A."/>
            <person name="Culley D."/>
            <person name="Magnuson J.K."/>
            <person name="James T.Y."/>
            <person name="O'Malley M.A."/>
            <person name="Stajich J.E."/>
            <person name="Spatafora J.W."/>
            <person name="Visel A."/>
            <person name="Grigoriev I.V."/>
        </authorList>
    </citation>
    <scope>NUCLEOTIDE SEQUENCE [LARGE SCALE GENOMIC DNA]</scope>
    <source>
        <strain evidence="3 4">ATCC 12442</strain>
    </source>
</reference>
<dbReference type="GO" id="GO:0005737">
    <property type="term" value="C:cytoplasm"/>
    <property type="evidence" value="ECO:0007669"/>
    <property type="project" value="TreeGrafter"/>
</dbReference>
<evidence type="ECO:0000313" key="4">
    <source>
        <dbReference type="Proteomes" id="UP000193922"/>
    </source>
</evidence>
<sequence length="995" mass="110974">MSAQSSVDEVINALNVLYQGGDLKAREQANAWLEQFQKTPQAWTTADTILGTATAGLEVKMFAAQTLRNKIINDFSELGETGALSLRDSVVVHLGNARSGPQPLITQLCLSLADLAVQLGAWADPFSDMAGSFLSDPASVSCLLEFLAVLPEEVVNERIILPNDFYQQRSADLLTNKATDLIQLLVQCLQQPDLKADAHTRVLICFTTWLKSGEITLMMVANTPLIELAFAALKADDSDVFDTAVDAICGIIYETHLDRDDEPAAVEAKNAAVEQQLVPQLSMVAEQMRGDQMVRAGDEDRSRGYCRIFTEAGEAWVHRMVLSTPPYESLIGALVDCMRLESLDVIAMLFDFWTILADKVLEYTNSCDPGRRMMASVFDTIIDIIIGHLKYPATYDTTNERGGWTAKERDEFREFRHTIGDVLKDCVRVVGQTKALMHAYEQIASRITSAQVPWQDIEAPLFALRAMGAEVSPTENDVLPKIMDMFAQFPPHPKLRYAATLVIGRYTEWTYEHPQYVQFQLSYIADGFKIREVAAASAQSLKYLCQDCAKFMADHWAELLEFFNEVASSGTLDDNDIIEFSEALAHVANGIPDQNTAEALQSFCLPVGNQLAAMLQAPELSENERRQVSLLLDRLGVFLRYVHIDDNETAEAWTGKIIADSWQVLSVAFQRFGGDAYISESICKFVRVLVEFYPTVVRPVIGQIVDAVVQAFQQTASTAYLWLARRILNVHRTLAAEETESLQLATSMVSQISSAAMSFFQTRSFSEVPETTEDYFRLMERAVEALPGYILTMQSFPYVFQAAIAALEVNQFHAQMAVVHFWSQVLSPTRRHLRVMRENRSTTSMPASSSSPGHFPSPARTRRRSIRMDTYPVEQIVELCTKNGFELVFKLMQGLMQSFDREAISEATEIFASLAAIVSDGPTTLTGQFDSPPQATIMDWQQAVLAQVPDANLPPTDRQSLMGDLSNHIQGRQWARVKSLMSDFAAVFRRRNAGN</sequence>
<feature type="region of interest" description="Disordered" evidence="1">
    <location>
        <begin position="839"/>
        <end position="863"/>
    </location>
</feature>
<dbReference type="Pfam" id="PF08389">
    <property type="entry name" value="Xpo1"/>
    <property type="match status" value="1"/>
</dbReference>
<dbReference type="PANTHER" id="PTHR12363">
    <property type="entry name" value="TRANSPORTIN 3 AND IMPORTIN 13"/>
    <property type="match status" value="1"/>
</dbReference>
<keyword evidence="4" id="KW-1185">Reference proteome</keyword>
<dbReference type="EMBL" id="MCFD01000013">
    <property type="protein sequence ID" value="ORX67198.1"/>
    <property type="molecule type" value="Genomic_DNA"/>
</dbReference>
<evidence type="ECO:0000313" key="3">
    <source>
        <dbReference type="EMBL" id="ORX67198.1"/>
    </source>
</evidence>
<dbReference type="InterPro" id="IPR011989">
    <property type="entry name" value="ARM-like"/>
</dbReference>
<dbReference type="GO" id="GO:0006606">
    <property type="term" value="P:protein import into nucleus"/>
    <property type="evidence" value="ECO:0007669"/>
    <property type="project" value="TreeGrafter"/>
</dbReference>
<accession>A0A1Y1W124</accession>
<evidence type="ECO:0000259" key="2">
    <source>
        <dbReference type="PROSITE" id="PS50166"/>
    </source>
</evidence>
<dbReference type="Proteomes" id="UP000193922">
    <property type="component" value="Unassembled WGS sequence"/>
</dbReference>
<feature type="domain" description="Importin N-terminal" evidence="2">
    <location>
        <begin position="29"/>
        <end position="96"/>
    </location>
</feature>
<gene>
    <name evidence="3" type="ORF">DL89DRAFT_269623</name>
</gene>
<name>A0A1Y1W124_9FUNG</name>
<dbReference type="InterPro" id="IPR013598">
    <property type="entry name" value="Exportin-1/Importin-b-like"/>
</dbReference>
<protein>
    <submittedName>
        <fullName evidence="3">ARM repeat-containing protein</fullName>
    </submittedName>
</protein>
<dbReference type="InterPro" id="IPR051345">
    <property type="entry name" value="Importin_beta-like_NTR"/>
</dbReference>
<dbReference type="Pfam" id="PF24138">
    <property type="entry name" value="TPR_TNPO3_IPO13_2nd"/>
    <property type="match status" value="1"/>
</dbReference>
<dbReference type="PROSITE" id="PS50166">
    <property type="entry name" value="IMPORTIN_B_NT"/>
    <property type="match status" value="1"/>
</dbReference>
<dbReference type="Pfam" id="PF03810">
    <property type="entry name" value="IBN_N"/>
    <property type="match status" value="1"/>
</dbReference>
<proteinExistence type="predicted"/>
<feature type="compositionally biased region" description="Low complexity" evidence="1">
    <location>
        <begin position="841"/>
        <end position="852"/>
    </location>
</feature>
<dbReference type="SUPFAM" id="SSF48371">
    <property type="entry name" value="ARM repeat"/>
    <property type="match status" value="1"/>
</dbReference>
<dbReference type="InterPro" id="IPR001494">
    <property type="entry name" value="Importin-beta_N"/>
</dbReference>
<dbReference type="PANTHER" id="PTHR12363:SF53">
    <property type="entry name" value="MRNA TRANSPORT REGULATOR MTR10"/>
    <property type="match status" value="1"/>
</dbReference>
<dbReference type="InterPro" id="IPR016024">
    <property type="entry name" value="ARM-type_fold"/>
</dbReference>
<comment type="caution">
    <text evidence="3">The sequence shown here is derived from an EMBL/GenBank/DDBJ whole genome shotgun (WGS) entry which is preliminary data.</text>
</comment>